<name>A0A7Y9FIF9_9CELL</name>
<reference evidence="2 3" key="1">
    <citation type="submission" date="2020-07" db="EMBL/GenBank/DDBJ databases">
        <title>Sequencing the genomes of 1000 actinobacteria strains.</title>
        <authorList>
            <person name="Klenk H.-P."/>
        </authorList>
    </citation>
    <scope>NUCLEOTIDE SEQUENCE [LARGE SCALE GENOMIC DNA]</scope>
    <source>
        <strain evidence="2 3">DSM 24482</strain>
    </source>
</reference>
<dbReference type="Proteomes" id="UP000577956">
    <property type="component" value="Unassembled WGS sequence"/>
</dbReference>
<gene>
    <name evidence="2" type="ORF">BKA21_003342</name>
    <name evidence="1" type="ORF">Col01nite_21610</name>
</gene>
<evidence type="ECO:0000313" key="2">
    <source>
        <dbReference type="EMBL" id="NYD87793.1"/>
    </source>
</evidence>
<accession>A0A7Y9FIF9</accession>
<proteinExistence type="predicted"/>
<comment type="caution">
    <text evidence="2">The sequence shown here is derived from an EMBL/GenBank/DDBJ whole genome shotgun (WGS) entry which is preliminary data.</text>
</comment>
<dbReference type="EMBL" id="JACCBK010000001">
    <property type="protein sequence ID" value="NYD87793.1"/>
    <property type="molecule type" value="Genomic_DNA"/>
</dbReference>
<organism evidence="2 3">
    <name type="scientific">Cellulomonas oligotrophica</name>
    <dbReference type="NCBI Taxonomy" id="931536"/>
    <lineage>
        <taxon>Bacteria</taxon>
        <taxon>Bacillati</taxon>
        <taxon>Actinomycetota</taxon>
        <taxon>Actinomycetes</taxon>
        <taxon>Micrococcales</taxon>
        <taxon>Cellulomonadaceae</taxon>
        <taxon>Cellulomonas</taxon>
    </lineage>
</organism>
<evidence type="ECO:0000313" key="3">
    <source>
        <dbReference type="Proteomes" id="UP000577956"/>
    </source>
</evidence>
<dbReference type="AlphaFoldDB" id="A0A7Y9FIF9"/>
<keyword evidence="4" id="KW-1185">Reference proteome</keyword>
<dbReference type="EMBL" id="BONN01000005">
    <property type="protein sequence ID" value="GIG33002.1"/>
    <property type="molecule type" value="Genomic_DNA"/>
</dbReference>
<dbReference type="Proteomes" id="UP000618382">
    <property type="component" value="Unassembled WGS sequence"/>
</dbReference>
<evidence type="ECO:0000313" key="4">
    <source>
        <dbReference type="Proteomes" id="UP000618382"/>
    </source>
</evidence>
<evidence type="ECO:0000313" key="1">
    <source>
        <dbReference type="EMBL" id="GIG33002.1"/>
    </source>
</evidence>
<protein>
    <submittedName>
        <fullName evidence="2">Uncharacterized protein</fullName>
    </submittedName>
</protein>
<sequence length="104" mass="11398">MSAPATRARDLVADAIRDALARRAVIRSAFEDYLEARLAAAEADCRSAGLLNARGRAAGIDPRSLFYGPAVRVAAYASPELRDWFAQNGRLTYAEFETAHREDL</sequence>
<reference evidence="1 4" key="2">
    <citation type="submission" date="2021-01" db="EMBL/GenBank/DDBJ databases">
        <title>Whole genome shotgun sequence of Cellulomonas oligotrophica NBRC 109435.</title>
        <authorList>
            <person name="Komaki H."/>
            <person name="Tamura T."/>
        </authorList>
    </citation>
    <scope>NUCLEOTIDE SEQUENCE [LARGE SCALE GENOMIC DNA]</scope>
    <source>
        <strain evidence="1 4">NBRC 109435</strain>
    </source>
</reference>
<dbReference type="RefSeq" id="WP_140460116.1">
    <property type="nucleotide sequence ID" value="NZ_BAABFI010000010.1"/>
</dbReference>